<gene>
    <name evidence="1" type="ORF">CEG18_18840</name>
</gene>
<accession>A0A2D0AD87</accession>
<dbReference type="InterPro" id="IPR021333">
    <property type="entry name" value="DUF2946"/>
</dbReference>
<dbReference type="Pfam" id="PF11162">
    <property type="entry name" value="DUF2946"/>
    <property type="match status" value="1"/>
</dbReference>
<reference evidence="1 2" key="1">
    <citation type="submission" date="2017-06" db="EMBL/GenBank/DDBJ databases">
        <title>Draft genome of Pseudomonas nitroreducens DF05.</title>
        <authorList>
            <person name="Iyer R."/>
        </authorList>
    </citation>
    <scope>NUCLEOTIDE SEQUENCE [LARGE SCALE GENOMIC DNA]</scope>
    <source>
        <strain evidence="1 2">DF05</strain>
    </source>
</reference>
<dbReference type="STRING" id="46680.GCA_000807755_04003"/>
<comment type="caution">
    <text evidence="1">The sequence shown here is derived from an EMBL/GenBank/DDBJ whole genome shotgun (WGS) entry which is preliminary data.</text>
</comment>
<name>A0A2D0AD87_PSENT</name>
<dbReference type="Proteomes" id="UP000198145">
    <property type="component" value="Unassembled WGS sequence"/>
</dbReference>
<evidence type="ECO:0000313" key="1">
    <source>
        <dbReference type="EMBL" id="OWP49610.1"/>
    </source>
</evidence>
<organism evidence="1 2">
    <name type="scientific">Pseudomonas nitroreducens</name>
    <dbReference type="NCBI Taxonomy" id="46680"/>
    <lineage>
        <taxon>Bacteria</taxon>
        <taxon>Pseudomonadati</taxon>
        <taxon>Pseudomonadota</taxon>
        <taxon>Gammaproteobacteria</taxon>
        <taxon>Pseudomonadales</taxon>
        <taxon>Pseudomonadaceae</taxon>
        <taxon>Pseudomonas</taxon>
    </lineage>
</organism>
<evidence type="ECO:0000313" key="2">
    <source>
        <dbReference type="Proteomes" id="UP000198145"/>
    </source>
</evidence>
<dbReference type="RefSeq" id="WP_088419639.1">
    <property type="nucleotide sequence ID" value="NZ_NJBA01000006.1"/>
</dbReference>
<evidence type="ECO:0008006" key="3">
    <source>
        <dbReference type="Google" id="ProtNLM"/>
    </source>
</evidence>
<sequence>MTRRTRQGVGTWLALFAMLMIYVGPLVSQSMPMDHAMPMDHVMPMERGAAMGHGKAMSHDMAGMDDMACSDGQRAAGHHATPVSHGEQPLTADAFMEKCGYCSLLIHSPPLTPPPVVLDHGLSALGTPVALFVASRIPASPVFPGARSRAPPILIG</sequence>
<dbReference type="AlphaFoldDB" id="A0A2D0AD87"/>
<protein>
    <recommendedName>
        <fullName evidence="3">DUF2946 domain-containing protein</fullName>
    </recommendedName>
</protein>
<dbReference type="eggNOG" id="ENOG5033019">
    <property type="taxonomic scope" value="Bacteria"/>
</dbReference>
<dbReference type="EMBL" id="NJBA01000006">
    <property type="protein sequence ID" value="OWP49610.1"/>
    <property type="molecule type" value="Genomic_DNA"/>
</dbReference>
<proteinExistence type="predicted"/>